<proteinExistence type="predicted"/>
<gene>
    <name evidence="2" type="ORF">BD293_3509</name>
</gene>
<dbReference type="InterPro" id="IPR010331">
    <property type="entry name" value="ExoD"/>
</dbReference>
<dbReference type="Pfam" id="PF06055">
    <property type="entry name" value="ExoD"/>
    <property type="match status" value="1"/>
</dbReference>
<sequence length="119" mass="12784">MSKSNDDPSLSEILDTLEDAGDAEHVTINQILEGFGDRSLAPILLVPAMITATPISGIPGVPTITGLIVGLIVVQMLMGRNTLWVPQTIGKRGISKDKMAKSVRVLRKPVGSQVRQQNR</sequence>
<keyword evidence="1" id="KW-0472">Membrane</keyword>
<name>A0A543KIC5_9RHOB</name>
<organism evidence="2 3">
    <name type="scientific">Roseinatronobacter monicus</name>
    <dbReference type="NCBI Taxonomy" id="393481"/>
    <lineage>
        <taxon>Bacteria</taxon>
        <taxon>Pseudomonadati</taxon>
        <taxon>Pseudomonadota</taxon>
        <taxon>Alphaproteobacteria</taxon>
        <taxon>Rhodobacterales</taxon>
        <taxon>Paracoccaceae</taxon>
        <taxon>Roseinatronobacter</taxon>
    </lineage>
</organism>
<dbReference type="EMBL" id="VFPT01000001">
    <property type="protein sequence ID" value="TQM94820.1"/>
    <property type="molecule type" value="Genomic_DNA"/>
</dbReference>
<dbReference type="PANTHER" id="PTHR41795:SF1">
    <property type="entry name" value="EXOPOLYSACCHARIDE SYNTHESIS PROTEIN"/>
    <property type="match status" value="1"/>
</dbReference>
<dbReference type="RefSeq" id="WP_142083853.1">
    <property type="nucleotide sequence ID" value="NZ_VFPT01000001.1"/>
</dbReference>
<keyword evidence="1" id="KW-0812">Transmembrane</keyword>
<dbReference type="OrthoDB" id="7949130at2"/>
<dbReference type="PANTHER" id="PTHR41795">
    <property type="entry name" value="EXOPOLYSACCHARIDE SYNTHESIS PROTEIN"/>
    <property type="match status" value="1"/>
</dbReference>
<evidence type="ECO:0000256" key="1">
    <source>
        <dbReference type="SAM" id="Phobius"/>
    </source>
</evidence>
<feature type="transmembrane region" description="Helical" evidence="1">
    <location>
        <begin position="44"/>
        <end position="74"/>
    </location>
</feature>
<evidence type="ECO:0000313" key="3">
    <source>
        <dbReference type="Proteomes" id="UP000320582"/>
    </source>
</evidence>
<keyword evidence="3" id="KW-1185">Reference proteome</keyword>
<evidence type="ECO:0000313" key="2">
    <source>
        <dbReference type="EMBL" id="TQM94820.1"/>
    </source>
</evidence>
<protein>
    <submittedName>
        <fullName evidence="2">Exopolysaccharide synthesis protein ExoD</fullName>
    </submittedName>
</protein>
<keyword evidence="1" id="KW-1133">Transmembrane helix</keyword>
<reference evidence="2 3" key="1">
    <citation type="submission" date="2019-06" db="EMBL/GenBank/DDBJ databases">
        <title>Genomic Encyclopedia of Archaeal and Bacterial Type Strains, Phase II (KMG-II): from individual species to whole genera.</title>
        <authorList>
            <person name="Goeker M."/>
        </authorList>
    </citation>
    <scope>NUCLEOTIDE SEQUENCE [LARGE SCALE GENOMIC DNA]</scope>
    <source>
        <strain evidence="2 3">DSM 18423</strain>
    </source>
</reference>
<dbReference type="AlphaFoldDB" id="A0A543KIC5"/>
<dbReference type="Proteomes" id="UP000320582">
    <property type="component" value="Unassembled WGS sequence"/>
</dbReference>
<accession>A0A543KIC5</accession>
<comment type="caution">
    <text evidence="2">The sequence shown here is derived from an EMBL/GenBank/DDBJ whole genome shotgun (WGS) entry which is preliminary data.</text>
</comment>